<dbReference type="InterPro" id="IPR011723">
    <property type="entry name" value="Znf/thioredoxin_put"/>
</dbReference>
<evidence type="ECO:0000256" key="2">
    <source>
        <dbReference type="SAM" id="Phobius"/>
    </source>
</evidence>
<keyword evidence="2" id="KW-0812">Transmembrane</keyword>
<organism evidence="4 5">
    <name type="scientific">Aurantiacibacter zhengii</name>
    <dbReference type="NCBI Taxonomy" id="2307003"/>
    <lineage>
        <taxon>Bacteria</taxon>
        <taxon>Pseudomonadati</taxon>
        <taxon>Pseudomonadota</taxon>
        <taxon>Alphaproteobacteria</taxon>
        <taxon>Sphingomonadales</taxon>
        <taxon>Erythrobacteraceae</taxon>
        <taxon>Aurantiacibacter</taxon>
    </lineage>
</organism>
<feature type="compositionally biased region" description="Basic and acidic residues" evidence="1">
    <location>
        <begin position="132"/>
        <end position="150"/>
    </location>
</feature>
<dbReference type="EMBL" id="QXFL01000003">
    <property type="protein sequence ID" value="RIV86799.1"/>
    <property type="molecule type" value="Genomic_DNA"/>
</dbReference>
<feature type="compositionally biased region" description="Low complexity" evidence="1">
    <location>
        <begin position="51"/>
        <end position="62"/>
    </location>
</feature>
<reference evidence="4 5" key="1">
    <citation type="submission" date="2018-08" db="EMBL/GenBank/DDBJ databases">
        <title>Erythrobacter zhengii sp.nov., a bacterium isolated from deep-sea sediment.</title>
        <authorList>
            <person name="Fang C."/>
            <person name="Wu Y.-H."/>
            <person name="Sun C."/>
            <person name="Wang H."/>
            <person name="Cheng H."/>
            <person name="Meng F.-X."/>
            <person name="Wang C.-S."/>
            <person name="Xu X.-W."/>
        </authorList>
    </citation>
    <scope>NUCLEOTIDE SEQUENCE [LARGE SCALE GENOMIC DNA]</scope>
    <source>
        <strain evidence="4 5">V18</strain>
    </source>
</reference>
<name>A0A418NT92_9SPHN</name>
<dbReference type="Proteomes" id="UP000286576">
    <property type="component" value="Unassembled WGS sequence"/>
</dbReference>
<evidence type="ECO:0000259" key="3">
    <source>
        <dbReference type="Pfam" id="PF13717"/>
    </source>
</evidence>
<dbReference type="Pfam" id="PF13717">
    <property type="entry name" value="Zn_ribbon_4"/>
    <property type="match status" value="1"/>
</dbReference>
<dbReference type="OrthoDB" id="7159357at2"/>
<evidence type="ECO:0000313" key="5">
    <source>
        <dbReference type="Proteomes" id="UP000286576"/>
    </source>
</evidence>
<dbReference type="NCBIfam" id="TIGR02098">
    <property type="entry name" value="MJ0042_CXXC"/>
    <property type="match status" value="1"/>
</dbReference>
<sequence length="324" mass="34876">MIIQCPACATRYVVPDTAVGVEGRTVRCAKCRHSWFQDGPELTAPPKKAEATAGTGEAAAPQPEQPASPPPPPAPPPPPPTPVATQPKPPGQELRDAVDRRSPAAQHNPARNVAVSFGMDDGPSGHVAAEAKSGERSEPDPPTVEREDRPLPPPPVADTPGYGALAEDEEHSPFDAEPPFRPRRNPLKMWTSAAAIFAAVAAGTIFAVSYWGLPDWVPVERPTFAAVQPDLQLDFPPEEQERRTLPNGTTFFGASGRVTNIGTETRTLPTILIVLRDARETIVFSYEIPPPQRELAPGETVTINEAVTDIPRRAVFAEFGWKPE</sequence>
<keyword evidence="2" id="KW-1133">Transmembrane helix</keyword>
<comment type="caution">
    <text evidence="4">The sequence shown here is derived from an EMBL/GenBank/DDBJ whole genome shotgun (WGS) entry which is preliminary data.</text>
</comment>
<feature type="transmembrane region" description="Helical" evidence="2">
    <location>
        <begin position="190"/>
        <end position="213"/>
    </location>
</feature>
<dbReference type="AlphaFoldDB" id="A0A418NT92"/>
<feature type="compositionally biased region" description="Pro residues" evidence="1">
    <location>
        <begin position="63"/>
        <end position="90"/>
    </location>
</feature>
<evidence type="ECO:0000256" key="1">
    <source>
        <dbReference type="SAM" id="MobiDB-lite"/>
    </source>
</evidence>
<feature type="compositionally biased region" description="Basic and acidic residues" evidence="1">
    <location>
        <begin position="171"/>
        <end position="180"/>
    </location>
</feature>
<feature type="compositionally biased region" description="Basic and acidic residues" evidence="1">
    <location>
        <begin position="93"/>
        <end position="102"/>
    </location>
</feature>
<protein>
    <submittedName>
        <fullName evidence="4">Thioredoxin</fullName>
    </submittedName>
</protein>
<evidence type="ECO:0000313" key="4">
    <source>
        <dbReference type="EMBL" id="RIV86799.1"/>
    </source>
</evidence>
<dbReference type="RefSeq" id="WP_119586616.1">
    <property type="nucleotide sequence ID" value="NZ_CAWODQ010000022.1"/>
</dbReference>
<accession>A0A418NT92</accession>
<proteinExistence type="predicted"/>
<keyword evidence="2" id="KW-0472">Membrane</keyword>
<feature type="region of interest" description="Disordered" evidence="1">
    <location>
        <begin position="37"/>
        <end position="181"/>
    </location>
</feature>
<feature type="domain" description="Zinc finger/thioredoxin putative" evidence="3">
    <location>
        <begin position="1"/>
        <end position="36"/>
    </location>
</feature>
<keyword evidence="5" id="KW-1185">Reference proteome</keyword>
<gene>
    <name evidence="4" type="ORF">D2V07_08920</name>
</gene>